<evidence type="ECO:0000256" key="4">
    <source>
        <dbReference type="SAM" id="MobiDB-lite"/>
    </source>
</evidence>
<dbReference type="InterPro" id="IPR000073">
    <property type="entry name" value="AB_hydrolase_1"/>
</dbReference>
<dbReference type="Gene3D" id="3.40.50.1820">
    <property type="entry name" value="alpha/beta hydrolase"/>
    <property type="match status" value="1"/>
</dbReference>
<evidence type="ECO:0000256" key="5">
    <source>
        <dbReference type="SAM" id="SignalP"/>
    </source>
</evidence>
<reference evidence="8 9" key="1">
    <citation type="submission" date="2017-06" db="EMBL/GenBank/DDBJ databases">
        <title>Cultured bacterium strain Saccharothrix yanglingensis Hhs.015.</title>
        <authorList>
            <person name="Xia Y."/>
        </authorList>
    </citation>
    <scope>NUCLEOTIDE SEQUENCE [LARGE SCALE GENOMIC DNA]</scope>
    <source>
        <strain evidence="8 9">Hhs.015</strain>
    </source>
</reference>
<dbReference type="PANTHER" id="PTHR43248:SF29">
    <property type="entry name" value="TRIPEPTIDYL AMINOPEPTIDASE"/>
    <property type="match status" value="1"/>
</dbReference>
<dbReference type="Pfam" id="PF08386">
    <property type="entry name" value="Abhydrolase_4"/>
    <property type="match status" value="1"/>
</dbReference>
<evidence type="ECO:0000256" key="2">
    <source>
        <dbReference type="ARBA" id="ARBA00022729"/>
    </source>
</evidence>
<keyword evidence="2 5" id="KW-0732">Signal</keyword>
<sequence length="549" mass="59101">MQVVAATVVAATVVAVGAVITPVTATAEEDAGTAGIGHRHVRWQACDLAPPPYYTQEQWDALFTGIDCGKITVPVDYRSPRSGTMEITVTRRKASKPAERRGVLLLNPGGPGQEGVTMPKAFEDQGIADVYDLIGFSPRGVVYSGELSCDTPTTVTEDSRPPDELFAAITEDARRLERGCAAAGGEVRKHISTANTARDMDLLRAALGERKINYLGFSYGTYLGAVYGSLFPHRLDRSVLDSSMHPGWLYYEATKQQAVGATRNVEALAAWAAERDGTFGLGKTPEEVLRRFDALRGRLQANPVHLPDDPPGIEPIDGTVFDIVIGTSATYRPLWTETAELVRLLDSLADGAPVTPEAAEALALLVDHSETVLRPGSYQAVTCEADWPTDLNAYYEQMRIFREKYPYTAGAMAAAPSNCTFRSFTPPEKLVDLKRRGYPRGLVVQAEADPITPYEGGVVMAGELDDRLVTVTDEGGHGLYGRNACVTELVDAYLVRGTVPARGTTCAGQPRPDVPADGDATAAAPRTPVAEPLADRIRSVLDAYGPLRH</sequence>
<dbReference type="InterPro" id="IPR013595">
    <property type="entry name" value="Pept_S33_TAP-like_C"/>
</dbReference>
<dbReference type="InterPro" id="IPR029058">
    <property type="entry name" value="AB_hydrolase_fold"/>
</dbReference>
<evidence type="ECO:0000256" key="1">
    <source>
        <dbReference type="ARBA" id="ARBA00010088"/>
    </source>
</evidence>
<keyword evidence="3 8" id="KW-0378">Hydrolase</keyword>
<dbReference type="PANTHER" id="PTHR43248">
    <property type="entry name" value="2-SUCCINYL-6-HYDROXY-2,4-CYCLOHEXADIENE-1-CARBOXYLATE SYNTHASE"/>
    <property type="match status" value="1"/>
</dbReference>
<dbReference type="GO" id="GO:0016787">
    <property type="term" value="F:hydrolase activity"/>
    <property type="evidence" value="ECO:0007669"/>
    <property type="project" value="UniProtKB-KW"/>
</dbReference>
<feature type="signal peptide" evidence="5">
    <location>
        <begin position="1"/>
        <end position="27"/>
    </location>
</feature>
<evidence type="ECO:0000313" key="9">
    <source>
        <dbReference type="Proteomes" id="UP001225605"/>
    </source>
</evidence>
<evidence type="ECO:0000259" key="6">
    <source>
        <dbReference type="Pfam" id="PF00561"/>
    </source>
</evidence>
<dbReference type="Pfam" id="PF00561">
    <property type="entry name" value="Abhydrolase_1"/>
    <property type="match status" value="1"/>
</dbReference>
<comment type="caution">
    <text evidence="8">The sequence shown here is derived from an EMBL/GenBank/DDBJ whole genome shotgun (WGS) entry which is preliminary data.</text>
</comment>
<accession>A0ABU0X773</accession>
<feature type="chain" id="PRO_5045330973" evidence="5">
    <location>
        <begin position="28"/>
        <end position="549"/>
    </location>
</feature>
<name>A0ABU0X773_9PSEU</name>
<dbReference type="SUPFAM" id="SSF53474">
    <property type="entry name" value="alpha/beta-Hydrolases"/>
    <property type="match status" value="1"/>
</dbReference>
<dbReference type="InterPro" id="IPR051601">
    <property type="entry name" value="Serine_prot/Carboxylest_S33"/>
</dbReference>
<keyword evidence="9" id="KW-1185">Reference proteome</keyword>
<dbReference type="Proteomes" id="UP001225605">
    <property type="component" value="Unassembled WGS sequence"/>
</dbReference>
<feature type="domain" description="AB hydrolase-1" evidence="6">
    <location>
        <begin position="103"/>
        <end position="250"/>
    </location>
</feature>
<evidence type="ECO:0000256" key="3">
    <source>
        <dbReference type="ARBA" id="ARBA00022801"/>
    </source>
</evidence>
<evidence type="ECO:0000259" key="7">
    <source>
        <dbReference type="Pfam" id="PF08386"/>
    </source>
</evidence>
<feature type="domain" description="Peptidase S33 tripeptidyl aminopeptidase-like C-terminal" evidence="7">
    <location>
        <begin position="409"/>
        <end position="506"/>
    </location>
</feature>
<comment type="similarity">
    <text evidence="1">Belongs to the peptidase S33 family.</text>
</comment>
<evidence type="ECO:0000313" key="8">
    <source>
        <dbReference type="EMBL" id="MDQ2587980.1"/>
    </source>
</evidence>
<gene>
    <name evidence="8" type="ORF">CKY47_29220</name>
</gene>
<feature type="region of interest" description="Disordered" evidence="4">
    <location>
        <begin position="504"/>
        <end position="526"/>
    </location>
</feature>
<organism evidence="8 9">
    <name type="scientific">Saccharothrix yanglingensis</name>
    <dbReference type="NCBI Taxonomy" id="659496"/>
    <lineage>
        <taxon>Bacteria</taxon>
        <taxon>Bacillati</taxon>
        <taxon>Actinomycetota</taxon>
        <taxon>Actinomycetes</taxon>
        <taxon>Pseudonocardiales</taxon>
        <taxon>Pseudonocardiaceae</taxon>
        <taxon>Saccharothrix</taxon>
    </lineage>
</organism>
<proteinExistence type="inferred from homology"/>
<dbReference type="EMBL" id="NSDM01000014">
    <property type="protein sequence ID" value="MDQ2587980.1"/>
    <property type="molecule type" value="Genomic_DNA"/>
</dbReference>
<protein>
    <submittedName>
        <fullName evidence="8">Alpha/beta hydrolase</fullName>
    </submittedName>
</protein>